<organism evidence="2 3">
    <name type="scientific">Phakopsora pachyrhizi</name>
    <name type="common">Asian soybean rust disease fungus</name>
    <dbReference type="NCBI Taxonomy" id="170000"/>
    <lineage>
        <taxon>Eukaryota</taxon>
        <taxon>Fungi</taxon>
        <taxon>Dikarya</taxon>
        <taxon>Basidiomycota</taxon>
        <taxon>Pucciniomycotina</taxon>
        <taxon>Pucciniomycetes</taxon>
        <taxon>Pucciniales</taxon>
        <taxon>Phakopsoraceae</taxon>
        <taxon>Phakopsora</taxon>
    </lineage>
</organism>
<evidence type="ECO:0000313" key="3">
    <source>
        <dbReference type="Proteomes" id="UP001153365"/>
    </source>
</evidence>
<feature type="region of interest" description="Disordered" evidence="1">
    <location>
        <begin position="1"/>
        <end position="26"/>
    </location>
</feature>
<comment type="caution">
    <text evidence="2">The sequence shown here is derived from an EMBL/GenBank/DDBJ whole genome shotgun (WGS) entry which is preliminary data.</text>
</comment>
<gene>
    <name evidence="2" type="ORF">PPACK8108_LOCUS25503</name>
</gene>
<evidence type="ECO:0000256" key="1">
    <source>
        <dbReference type="SAM" id="MobiDB-lite"/>
    </source>
</evidence>
<dbReference type="EMBL" id="CALTRL010006237">
    <property type="protein sequence ID" value="CAH7690220.1"/>
    <property type="molecule type" value="Genomic_DNA"/>
</dbReference>
<dbReference type="AlphaFoldDB" id="A0AAV0BUV5"/>
<protein>
    <recommendedName>
        <fullName evidence="4">Zn(2)-C6 fungal-type domain-containing protein</fullName>
    </recommendedName>
</protein>
<feature type="compositionally biased region" description="Polar residues" evidence="1">
    <location>
        <begin position="483"/>
        <end position="496"/>
    </location>
</feature>
<accession>A0AAV0BUV5</accession>
<sequence length="614" mass="67386">MEHHFRTPSRKLGFQNHPAGTSSSQWTQQFSLHSNQASNFSRPVLDSPYSSSLNLGFQSRMMFAPSMGLMPFQNILNQSNSILSPGQLGTESSNLKADDEFMKECYASALANSSASGSYCWDKCTDIEEAAAKTWFKTTVPIPKEPEIYSESNEERTCLDMTILIDGKLEDPLIKDKNVSLLGRVICGQKISMGSDIGPPPSPHSLIDQDFSPITTHSQDWMDVNNGFFEVRQYAKPCAFCTRNHLVCCEATRPGSKKCEACRVVKGVCVFDETPVFSEGRKVWCNPTTKSYGFEHPIQEVPTDDFDSGVRSVLKKAGVPTGGIPISSRGWVNHEGVERDQVGSSERSARSNLRRAKEAKANQPAKRQRRNPSKPVTKTRPNLDAVANGSSSEEDGDDEGNDDDEGIDKRGNTAETEDGEYRPPLDDAAPPSPPPTRRRPNPSRGESSIPTKGKTPVNRSPSLLRAPPTQTLRSTLPRVAVQRSPTANPRASTSRSVDPVNRGVTPGVDDLVPWIPEGSELESDGFTRDRRTAMGLLVETHYLLGQGIQELIRGNPGRRFMGLAAVSDQMELAMTRVIREMGGWFEHLESNGFVPYEAWDGVGGEGPTEDGPAE</sequence>
<name>A0AAV0BUV5_PHAPC</name>
<dbReference type="Proteomes" id="UP001153365">
    <property type="component" value="Unassembled WGS sequence"/>
</dbReference>
<keyword evidence="3" id="KW-1185">Reference proteome</keyword>
<evidence type="ECO:0000313" key="2">
    <source>
        <dbReference type="EMBL" id="CAH7690220.1"/>
    </source>
</evidence>
<evidence type="ECO:0008006" key="4">
    <source>
        <dbReference type="Google" id="ProtNLM"/>
    </source>
</evidence>
<proteinExistence type="predicted"/>
<feature type="compositionally biased region" description="Acidic residues" evidence="1">
    <location>
        <begin position="392"/>
        <end position="406"/>
    </location>
</feature>
<reference evidence="2" key="1">
    <citation type="submission" date="2022-06" db="EMBL/GenBank/DDBJ databases">
        <authorList>
            <consortium name="SYNGENTA / RWTH Aachen University"/>
        </authorList>
    </citation>
    <scope>NUCLEOTIDE SEQUENCE</scope>
</reference>
<feature type="region of interest" description="Disordered" evidence="1">
    <location>
        <begin position="317"/>
        <end position="516"/>
    </location>
</feature>